<dbReference type="EMBL" id="BGZK01001326">
    <property type="protein sequence ID" value="GBP77316.1"/>
    <property type="molecule type" value="Genomic_DNA"/>
</dbReference>
<dbReference type="OrthoDB" id="4069699at2759"/>
<dbReference type="Proteomes" id="UP000299102">
    <property type="component" value="Unassembled WGS sequence"/>
</dbReference>
<comment type="caution">
    <text evidence="2">The sequence shown here is derived from an EMBL/GenBank/DDBJ whole genome shotgun (WGS) entry which is preliminary data.</text>
</comment>
<evidence type="ECO:0000313" key="2">
    <source>
        <dbReference type="EMBL" id="GBP77316.1"/>
    </source>
</evidence>
<evidence type="ECO:0000256" key="1">
    <source>
        <dbReference type="SAM" id="MobiDB-lite"/>
    </source>
</evidence>
<organism evidence="2 3">
    <name type="scientific">Eumeta variegata</name>
    <name type="common">Bagworm moth</name>
    <name type="synonym">Eumeta japonica</name>
    <dbReference type="NCBI Taxonomy" id="151549"/>
    <lineage>
        <taxon>Eukaryota</taxon>
        <taxon>Metazoa</taxon>
        <taxon>Ecdysozoa</taxon>
        <taxon>Arthropoda</taxon>
        <taxon>Hexapoda</taxon>
        <taxon>Insecta</taxon>
        <taxon>Pterygota</taxon>
        <taxon>Neoptera</taxon>
        <taxon>Endopterygota</taxon>
        <taxon>Lepidoptera</taxon>
        <taxon>Glossata</taxon>
        <taxon>Ditrysia</taxon>
        <taxon>Tineoidea</taxon>
        <taxon>Psychidae</taxon>
        <taxon>Oiketicinae</taxon>
        <taxon>Eumeta</taxon>
    </lineage>
</organism>
<sequence length="135" mass="15597">MKFLPRILQIPKSGKTSEHQRRTFIRWKKEKDKFKWFEDCQMKECKERPECTQPPDFLRKIKMKLVEGGTNFGTPFRRVKCPVTEDPKQTKPAVQQPKAEEPEAAAGVQVTLLGANTILGHNLAVLLKQVPEIKR</sequence>
<feature type="region of interest" description="Disordered" evidence="1">
    <location>
        <begin position="77"/>
        <end position="103"/>
    </location>
</feature>
<keyword evidence="3" id="KW-1185">Reference proteome</keyword>
<proteinExistence type="predicted"/>
<protein>
    <submittedName>
        <fullName evidence="2">Uncharacterized protein</fullName>
    </submittedName>
</protein>
<accession>A0A4C1YM85</accession>
<reference evidence="2 3" key="1">
    <citation type="journal article" date="2019" name="Commun. Biol.">
        <title>The bagworm genome reveals a unique fibroin gene that provides high tensile strength.</title>
        <authorList>
            <person name="Kono N."/>
            <person name="Nakamura H."/>
            <person name="Ohtoshi R."/>
            <person name="Tomita M."/>
            <person name="Numata K."/>
            <person name="Arakawa K."/>
        </authorList>
    </citation>
    <scope>NUCLEOTIDE SEQUENCE [LARGE SCALE GENOMIC DNA]</scope>
</reference>
<evidence type="ECO:0000313" key="3">
    <source>
        <dbReference type="Proteomes" id="UP000299102"/>
    </source>
</evidence>
<name>A0A4C1YM85_EUMVA</name>
<gene>
    <name evidence="2" type="ORF">EVAR_38134_1</name>
</gene>
<dbReference type="AlphaFoldDB" id="A0A4C1YM85"/>